<reference evidence="2" key="1">
    <citation type="journal article" date="2022" name="Int. J. Mol. Sci.">
        <title>Draft Genome of Tanacetum Coccineum: Genomic Comparison of Closely Related Tanacetum-Family Plants.</title>
        <authorList>
            <person name="Yamashiro T."/>
            <person name="Shiraishi A."/>
            <person name="Nakayama K."/>
            <person name="Satake H."/>
        </authorList>
    </citation>
    <scope>NUCLEOTIDE SEQUENCE</scope>
</reference>
<protein>
    <submittedName>
        <fullName evidence="2">Uncharacterized protein</fullName>
    </submittedName>
</protein>
<dbReference type="Proteomes" id="UP001151760">
    <property type="component" value="Unassembled WGS sequence"/>
</dbReference>
<evidence type="ECO:0000313" key="3">
    <source>
        <dbReference type="Proteomes" id="UP001151760"/>
    </source>
</evidence>
<organism evidence="2 3">
    <name type="scientific">Tanacetum coccineum</name>
    <dbReference type="NCBI Taxonomy" id="301880"/>
    <lineage>
        <taxon>Eukaryota</taxon>
        <taxon>Viridiplantae</taxon>
        <taxon>Streptophyta</taxon>
        <taxon>Embryophyta</taxon>
        <taxon>Tracheophyta</taxon>
        <taxon>Spermatophyta</taxon>
        <taxon>Magnoliopsida</taxon>
        <taxon>eudicotyledons</taxon>
        <taxon>Gunneridae</taxon>
        <taxon>Pentapetalae</taxon>
        <taxon>asterids</taxon>
        <taxon>campanulids</taxon>
        <taxon>Asterales</taxon>
        <taxon>Asteraceae</taxon>
        <taxon>Asteroideae</taxon>
        <taxon>Anthemideae</taxon>
        <taxon>Anthemidinae</taxon>
        <taxon>Tanacetum</taxon>
    </lineage>
</organism>
<gene>
    <name evidence="2" type="ORF">Tco_0749509</name>
</gene>
<proteinExistence type="predicted"/>
<feature type="compositionally biased region" description="Basic and acidic residues" evidence="1">
    <location>
        <begin position="57"/>
        <end position="76"/>
    </location>
</feature>
<evidence type="ECO:0000256" key="1">
    <source>
        <dbReference type="SAM" id="MobiDB-lite"/>
    </source>
</evidence>
<reference evidence="2" key="2">
    <citation type="submission" date="2022-01" db="EMBL/GenBank/DDBJ databases">
        <authorList>
            <person name="Yamashiro T."/>
            <person name="Shiraishi A."/>
            <person name="Satake H."/>
            <person name="Nakayama K."/>
        </authorList>
    </citation>
    <scope>NUCLEOTIDE SEQUENCE</scope>
</reference>
<comment type="caution">
    <text evidence="2">The sequence shown here is derived from an EMBL/GenBank/DDBJ whole genome shotgun (WGS) entry which is preliminary data.</text>
</comment>
<sequence>MLKMRREKLNERLVQGKPHPSPVPKHTLETIIRQEGHDRTNGSNRQKNDARRKKKRENKDSERLNPTREDQLEKLKSISLHHSFNDKVSYRQWNRNDDDQERNPLGLSEDGRSARASPGKKNHPSLDTSL</sequence>
<accession>A0ABQ4Z1P3</accession>
<name>A0ABQ4Z1P3_9ASTR</name>
<dbReference type="EMBL" id="BQNB010010866">
    <property type="protein sequence ID" value="GJS82968.1"/>
    <property type="molecule type" value="Genomic_DNA"/>
</dbReference>
<keyword evidence="3" id="KW-1185">Reference proteome</keyword>
<feature type="compositionally biased region" description="Basic and acidic residues" evidence="1">
    <location>
        <begin position="83"/>
        <end position="97"/>
    </location>
</feature>
<evidence type="ECO:0000313" key="2">
    <source>
        <dbReference type="EMBL" id="GJS82968.1"/>
    </source>
</evidence>
<feature type="compositionally biased region" description="Basic and acidic residues" evidence="1">
    <location>
        <begin position="26"/>
        <end position="40"/>
    </location>
</feature>
<feature type="region of interest" description="Disordered" evidence="1">
    <location>
        <begin position="1"/>
        <end position="130"/>
    </location>
</feature>